<evidence type="ECO:0000313" key="11">
    <source>
        <dbReference type="EMBL" id="SOD65672.1"/>
    </source>
</evidence>
<dbReference type="Gene3D" id="2.170.150.20">
    <property type="entry name" value="Peptide methionine sulfoxide reductase"/>
    <property type="match status" value="1"/>
</dbReference>
<accession>A0A286E442</accession>
<evidence type="ECO:0000259" key="10">
    <source>
        <dbReference type="PROSITE" id="PS51790"/>
    </source>
</evidence>
<dbReference type="SUPFAM" id="SSF55068">
    <property type="entry name" value="Peptide methionine sulfoxide reductase"/>
    <property type="match status" value="1"/>
</dbReference>
<evidence type="ECO:0000256" key="4">
    <source>
        <dbReference type="ARBA" id="ARBA00024679"/>
    </source>
</evidence>
<evidence type="ECO:0000313" key="12">
    <source>
        <dbReference type="Proteomes" id="UP000219669"/>
    </source>
</evidence>
<feature type="active site" evidence="9">
    <location>
        <position position="11"/>
    </location>
</feature>
<gene>
    <name evidence="8" type="primary">msrB</name>
    <name evidence="9" type="synonym">msrA</name>
    <name evidence="11" type="ORF">SAMN02746062_00379</name>
</gene>
<dbReference type="Pfam" id="PF01641">
    <property type="entry name" value="SelR"/>
    <property type="match status" value="1"/>
</dbReference>
<organism evidence="11 12">
    <name type="scientific">Alysiella filiformis DSM 16848</name>
    <dbReference type="NCBI Taxonomy" id="1120981"/>
    <lineage>
        <taxon>Bacteria</taxon>
        <taxon>Pseudomonadati</taxon>
        <taxon>Pseudomonadota</taxon>
        <taxon>Betaproteobacteria</taxon>
        <taxon>Neisseriales</taxon>
        <taxon>Neisseriaceae</taxon>
        <taxon>Alysiella</taxon>
    </lineage>
</organism>
<dbReference type="AlphaFoldDB" id="A0A286E442"/>
<evidence type="ECO:0000256" key="7">
    <source>
        <dbReference type="ARBA" id="ARBA00048782"/>
    </source>
</evidence>
<evidence type="ECO:0000256" key="5">
    <source>
        <dbReference type="ARBA" id="ARBA00047806"/>
    </source>
</evidence>
<sequence>MQKIIYLAGGCFWGVEAYFQRIDGVVATRCGYANGSTRNPSYEDVCQRNTGHAETVEVAYNNQIIDLNGLLQYYFRIIDPTSRNKQGNDVGVQYRTGVYFTDPNDENIIAQAIANEQRKYATPIVVENLPLQHFDSAEEYHQDYLHKNPNGYCHIDVRLADFPVFQSDFVKPDAATLRQMLTPEQFYVTQENGTERPFSHEYDHLFERGLYVDIVSGEPLFSSRDKFDSGCGWASFSQPVSPDALTQKLDTSHNMRRVEVRSGLADSHLGHVFPDGLPEKGGLRYCINGASLKFIPYDELDAQGYGAWKKWV</sequence>
<dbReference type="EMBL" id="OCNF01000002">
    <property type="protein sequence ID" value="SOD65672.1"/>
    <property type="molecule type" value="Genomic_DNA"/>
</dbReference>
<dbReference type="SUPFAM" id="SSF51316">
    <property type="entry name" value="Mss4-like"/>
    <property type="match status" value="1"/>
</dbReference>
<dbReference type="PANTHER" id="PTHR42799">
    <property type="entry name" value="MITOCHONDRIAL PEPTIDE METHIONINE SULFOXIDE REDUCTASE"/>
    <property type="match status" value="1"/>
</dbReference>
<dbReference type="InterPro" id="IPR002569">
    <property type="entry name" value="Met_Sox_Rdtase_MsrA_dom"/>
</dbReference>
<dbReference type="GO" id="GO:0033743">
    <property type="term" value="F:peptide-methionine (R)-S-oxide reductase activity"/>
    <property type="evidence" value="ECO:0007669"/>
    <property type="project" value="UniProtKB-UniRule"/>
</dbReference>
<dbReference type="PANTHER" id="PTHR42799:SF2">
    <property type="entry name" value="MITOCHONDRIAL PEPTIDE METHIONINE SULFOXIDE REDUCTASE"/>
    <property type="match status" value="1"/>
</dbReference>
<comment type="similarity">
    <text evidence="1">In the C-terminal section; belongs to the MsrB Met sulfoxide reductase family.</text>
</comment>
<dbReference type="HAMAP" id="MF_01401">
    <property type="entry name" value="MsrA"/>
    <property type="match status" value="1"/>
</dbReference>
<dbReference type="InterPro" id="IPR036509">
    <property type="entry name" value="Met_Sox_Rdtase_MsrA_sf"/>
</dbReference>
<comment type="caution">
    <text evidence="8">Lacks conserved residue(s) required for the propagation of feature annotation.</text>
</comment>
<feature type="domain" description="MsrB" evidence="10">
    <location>
        <begin position="174"/>
        <end position="297"/>
    </location>
</feature>
<dbReference type="FunFam" id="3.30.1060.10:FF:000007">
    <property type="entry name" value="Peptide methionine sulfoxide reductase msrA/msrB"/>
    <property type="match status" value="1"/>
</dbReference>
<dbReference type="Gene3D" id="3.30.1060.10">
    <property type="entry name" value="Peptide methionine sulphoxide reductase MsrA"/>
    <property type="match status" value="1"/>
</dbReference>
<comment type="catalytic activity">
    <reaction evidence="7 9">
        <text>[thioredoxin]-disulfide + L-methionine + H2O = L-methionine (S)-S-oxide + [thioredoxin]-dithiol</text>
        <dbReference type="Rhea" id="RHEA:19993"/>
        <dbReference type="Rhea" id="RHEA-COMP:10698"/>
        <dbReference type="Rhea" id="RHEA-COMP:10700"/>
        <dbReference type="ChEBI" id="CHEBI:15377"/>
        <dbReference type="ChEBI" id="CHEBI:29950"/>
        <dbReference type="ChEBI" id="CHEBI:50058"/>
        <dbReference type="ChEBI" id="CHEBI:57844"/>
        <dbReference type="ChEBI" id="CHEBI:58772"/>
        <dbReference type="EC" id="1.8.4.11"/>
    </reaction>
</comment>
<dbReference type="GO" id="GO:0033744">
    <property type="term" value="F:L-methionine:thioredoxin-disulfide S-oxidoreductase activity"/>
    <property type="evidence" value="ECO:0007669"/>
    <property type="project" value="RHEA"/>
</dbReference>
<dbReference type="NCBIfam" id="TIGR00401">
    <property type="entry name" value="msrA"/>
    <property type="match status" value="1"/>
</dbReference>
<keyword evidence="12" id="KW-1185">Reference proteome</keyword>
<dbReference type="Proteomes" id="UP000219669">
    <property type="component" value="Unassembled WGS sequence"/>
</dbReference>
<dbReference type="EC" id="1.8.4.11" evidence="9"/>
<keyword evidence="2 8" id="KW-0560">Oxidoreductase</keyword>
<evidence type="ECO:0000256" key="2">
    <source>
        <dbReference type="ARBA" id="ARBA00023002"/>
    </source>
</evidence>
<dbReference type="InterPro" id="IPR011057">
    <property type="entry name" value="Mss4-like_sf"/>
</dbReference>
<dbReference type="GO" id="GO:0008113">
    <property type="term" value="F:peptide-methionine (S)-S-oxide reductase activity"/>
    <property type="evidence" value="ECO:0007669"/>
    <property type="project" value="UniProtKB-UniRule"/>
</dbReference>
<dbReference type="InterPro" id="IPR050162">
    <property type="entry name" value="MsrA_MetSO_reductase"/>
</dbReference>
<comment type="catalytic activity">
    <reaction evidence="6 8">
        <text>L-methionyl-[protein] + [thioredoxin]-disulfide + H2O = L-methionyl-(R)-S-oxide-[protein] + [thioredoxin]-dithiol</text>
        <dbReference type="Rhea" id="RHEA:24164"/>
        <dbReference type="Rhea" id="RHEA-COMP:10698"/>
        <dbReference type="Rhea" id="RHEA-COMP:10700"/>
        <dbReference type="Rhea" id="RHEA-COMP:12313"/>
        <dbReference type="Rhea" id="RHEA-COMP:12314"/>
        <dbReference type="ChEBI" id="CHEBI:15377"/>
        <dbReference type="ChEBI" id="CHEBI:16044"/>
        <dbReference type="ChEBI" id="CHEBI:29950"/>
        <dbReference type="ChEBI" id="CHEBI:45764"/>
        <dbReference type="ChEBI" id="CHEBI:50058"/>
        <dbReference type="EC" id="1.8.4.12"/>
    </reaction>
</comment>
<dbReference type="GO" id="GO:0005737">
    <property type="term" value="C:cytoplasm"/>
    <property type="evidence" value="ECO:0007669"/>
    <property type="project" value="TreeGrafter"/>
</dbReference>
<protein>
    <recommendedName>
        <fullName evidence="8 9">Multifunctional fusion protein</fullName>
    </recommendedName>
    <domain>
        <recommendedName>
            <fullName evidence="9">Peptide methionine sulfoxide reductase MsrA</fullName>
            <shortName evidence="9">Protein-methionine-S-oxide reductase</shortName>
            <ecNumber evidence="9">1.8.4.11</ecNumber>
        </recommendedName>
        <alternativeName>
            <fullName evidence="9">Peptide-methionine (S)-S-oxide reductase</fullName>
            <shortName evidence="9">Peptide Met(O) reductase</shortName>
        </alternativeName>
    </domain>
    <domain>
        <recommendedName>
            <fullName evidence="8">Peptide methionine sulfoxide reductase MsrB</fullName>
            <ecNumber evidence="8">1.8.4.12</ecNumber>
        </recommendedName>
        <alternativeName>
            <fullName evidence="8">Peptide-methionine (R)-S-oxide reductase</fullName>
        </alternativeName>
    </domain>
</protein>
<proteinExistence type="inferred from homology"/>
<evidence type="ECO:0000256" key="9">
    <source>
        <dbReference type="HAMAP-Rule" id="MF_01401"/>
    </source>
</evidence>
<dbReference type="InterPro" id="IPR002579">
    <property type="entry name" value="Met_Sox_Rdtase_MsrB_dom"/>
</dbReference>
<dbReference type="FunFam" id="2.170.150.20:FF:000003">
    <property type="entry name" value="Peptide methionine sulfoxide reductase MsrB"/>
    <property type="match status" value="1"/>
</dbReference>
<keyword evidence="3" id="KW-0511">Multifunctional enzyme</keyword>
<comment type="function">
    <text evidence="4 9">Has an important function as a repair enzyme for proteins that have been inactivated by oxidation. Catalyzes the reversible oxidation-reduction of methionine sulfoxide in proteins to methionine.</text>
</comment>
<dbReference type="EC" id="1.8.4.12" evidence="8"/>
<dbReference type="PROSITE" id="PS51790">
    <property type="entry name" value="MSRB"/>
    <property type="match status" value="1"/>
</dbReference>
<feature type="active site" description="Nucleophile" evidence="8">
    <location>
        <position position="286"/>
    </location>
</feature>
<reference evidence="11 12" key="1">
    <citation type="submission" date="2017-09" db="EMBL/GenBank/DDBJ databases">
        <authorList>
            <person name="Ehlers B."/>
            <person name="Leendertz F.H."/>
        </authorList>
    </citation>
    <scope>NUCLEOTIDE SEQUENCE [LARGE SCALE GENOMIC DNA]</scope>
    <source>
        <strain evidence="11 12">DSM 16848</strain>
    </source>
</reference>
<evidence type="ECO:0000256" key="6">
    <source>
        <dbReference type="ARBA" id="ARBA00048488"/>
    </source>
</evidence>
<comment type="similarity">
    <text evidence="8">Belongs to the MsrB Met sulfoxide reductase family.</text>
</comment>
<dbReference type="HAMAP" id="MF_01400">
    <property type="entry name" value="MsrB"/>
    <property type="match status" value="1"/>
</dbReference>
<comment type="catalytic activity">
    <reaction evidence="5 9">
        <text>L-methionyl-[protein] + [thioredoxin]-disulfide + H2O = L-methionyl-(S)-S-oxide-[protein] + [thioredoxin]-dithiol</text>
        <dbReference type="Rhea" id="RHEA:14217"/>
        <dbReference type="Rhea" id="RHEA-COMP:10698"/>
        <dbReference type="Rhea" id="RHEA-COMP:10700"/>
        <dbReference type="Rhea" id="RHEA-COMP:12313"/>
        <dbReference type="Rhea" id="RHEA-COMP:12315"/>
        <dbReference type="ChEBI" id="CHEBI:15377"/>
        <dbReference type="ChEBI" id="CHEBI:16044"/>
        <dbReference type="ChEBI" id="CHEBI:29950"/>
        <dbReference type="ChEBI" id="CHEBI:44120"/>
        <dbReference type="ChEBI" id="CHEBI:50058"/>
        <dbReference type="EC" id="1.8.4.11"/>
    </reaction>
</comment>
<evidence type="ECO:0000256" key="1">
    <source>
        <dbReference type="ARBA" id="ARBA00008076"/>
    </source>
</evidence>
<dbReference type="GO" id="GO:0034599">
    <property type="term" value="P:cellular response to oxidative stress"/>
    <property type="evidence" value="ECO:0007669"/>
    <property type="project" value="TreeGrafter"/>
</dbReference>
<evidence type="ECO:0000256" key="3">
    <source>
        <dbReference type="ARBA" id="ARBA00023268"/>
    </source>
</evidence>
<evidence type="ECO:0000256" key="8">
    <source>
        <dbReference type="HAMAP-Rule" id="MF_01400"/>
    </source>
</evidence>
<comment type="similarity">
    <text evidence="9">Belongs to the MsrA Met sulfoxide reductase family.</text>
</comment>
<dbReference type="Pfam" id="PF01625">
    <property type="entry name" value="PMSR"/>
    <property type="match status" value="1"/>
</dbReference>
<dbReference type="NCBIfam" id="TIGR00357">
    <property type="entry name" value="peptide-methionine (R)-S-oxide reductase MsrB"/>
    <property type="match status" value="1"/>
</dbReference>
<name>A0A286E442_9NEIS</name>